<dbReference type="NCBIfam" id="NF010674">
    <property type="entry name" value="PRK14071.1"/>
    <property type="match status" value="1"/>
</dbReference>
<comment type="cofactor">
    <cofactor evidence="1 9">
        <name>Mg(2+)</name>
        <dbReference type="ChEBI" id="CHEBI:18420"/>
    </cofactor>
</comment>
<evidence type="ECO:0000256" key="3">
    <source>
        <dbReference type="ARBA" id="ARBA00022490"/>
    </source>
</evidence>
<name>A0ABW6ICG8_9CYAN</name>
<dbReference type="RefSeq" id="WP_377961832.1">
    <property type="nucleotide sequence ID" value="NZ_JBHZOL010000021.1"/>
</dbReference>
<comment type="subunit">
    <text evidence="9">Homodimer or homotetramer.</text>
</comment>
<comment type="pathway">
    <text evidence="2 9">Carbohydrate degradation; glycolysis; D-glyceraldehyde 3-phosphate and glycerone phosphate from D-glucose: step 3/4.</text>
</comment>
<keyword evidence="6 9" id="KW-0418">Kinase</keyword>
<dbReference type="NCBIfam" id="NF002872">
    <property type="entry name" value="PRK03202.1"/>
    <property type="match status" value="1"/>
</dbReference>
<dbReference type="InterPro" id="IPR000023">
    <property type="entry name" value="Phosphofructokinase_dom"/>
</dbReference>
<organism evidence="11 12">
    <name type="scientific">Almyronema epifaneia S1</name>
    <dbReference type="NCBI Taxonomy" id="2991925"/>
    <lineage>
        <taxon>Bacteria</taxon>
        <taxon>Bacillati</taxon>
        <taxon>Cyanobacteriota</taxon>
        <taxon>Cyanophyceae</taxon>
        <taxon>Nodosilineales</taxon>
        <taxon>Nodosilineaceae</taxon>
        <taxon>Almyronema</taxon>
        <taxon>Almyronema epifaneia</taxon>
    </lineage>
</organism>
<keyword evidence="4 9" id="KW-0808">Transferase</keyword>
<comment type="function">
    <text evidence="9">Catalyzes the phosphorylation of D-fructose 6-phosphate to fructose 1,6-bisphosphate by ATP, the first committing step of glycolysis.</text>
</comment>
<feature type="binding site" description="in other chain" evidence="9">
    <location>
        <begin position="284"/>
        <end position="287"/>
    </location>
    <ligand>
        <name>substrate</name>
        <note>ligand shared between dimeric partners</note>
    </ligand>
</feature>
<dbReference type="Pfam" id="PF00365">
    <property type="entry name" value="PFK"/>
    <property type="match status" value="1"/>
</dbReference>
<dbReference type="InterPro" id="IPR012003">
    <property type="entry name" value="ATP_PFK_prok-type"/>
</dbReference>
<keyword evidence="9" id="KW-0547">Nucleotide-binding</keyword>
<dbReference type="HAMAP" id="MF_01976">
    <property type="entry name" value="Phosphofructokinase_III"/>
    <property type="match status" value="1"/>
</dbReference>
<comment type="similarity">
    <text evidence="9">Belongs to the phosphofructokinase type A (PFKA) family. Mixed-substrate PFK group III subfamily.</text>
</comment>
<evidence type="ECO:0000256" key="8">
    <source>
        <dbReference type="ARBA" id="ARBA00023152"/>
    </source>
</evidence>
<dbReference type="GO" id="GO:0003872">
    <property type="term" value="F:6-phosphofructokinase activity"/>
    <property type="evidence" value="ECO:0007669"/>
    <property type="project" value="UniProtKB-EC"/>
</dbReference>
<dbReference type="PROSITE" id="PS00433">
    <property type="entry name" value="PHOSPHOFRUCTOKINASE"/>
    <property type="match status" value="1"/>
</dbReference>
<evidence type="ECO:0000256" key="6">
    <source>
        <dbReference type="ARBA" id="ARBA00022777"/>
    </source>
</evidence>
<dbReference type="InterPro" id="IPR035966">
    <property type="entry name" value="PKF_sf"/>
</dbReference>
<dbReference type="PANTHER" id="PTHR13697:SF52">
    <property type="entry name" value="ATP-DEPENDENT 6-PHOSPHOFRUCTOKINASE 3"/>
    <property type="match status" value="1"/>
</dbReference>
<feature type="binding site" evidence="9">
    <location>
        <begin position="79"/>
        <end position="80"/>
    </location>
    <ligand>
        <name>ATP</name>
        <dbReference type="ChEBI" id="CHEBI:30616"/>
    </ligand>
</feature>
<dbReference type="PIRSF" id="PIRSF000532">
    <property type="entry name" value="ATP_PFK_prok"/>
    <property type="match status" value="1"/>
</dbReference>
<sequence length="370" mass="39475">MSKIKRIGILTSGGDCAGLNAAIRAVTHRAIGTYDWEVFGICRATHGLMHRPPEYIQFGLSDTYPLLTLGGTILGTTNKGNPFAYPMPDGSLRDRSEEIIAGYHQMNLDALIGIGGDGSLAILRQLAQQGGINLVAIPKTIDNDLGSTERSVGFDTAVNIATEALDRLHFTAASHSRVMILEVMGRDAGHIALNAGIAGGADIILIPEIAYTIDNVCQAIEQLHQRGRNFALMVVAESVCDETGCKVTQTNRLGQCRLGGIGQYLADTISDCSGAETRVTVLGHVQRGGVPSPLDRVLASAFGVAAVDLIAEGKFDHMVSWYDRDVISVPIAEAIAQYRAVDPDDILVRTARSIGICFGDHAVKLDAARR</sequence>
<dbReference type="SUPFAM" id="SSF53784">
    <property type="entry name" value="Phosphofructokinase"/>
    <property type="match status" value="1"/>
</dbReference>
<proteinExistence type="inferred from homology"/>
<evidence type="ECO:0000313" key="12">
    <source>
        <dbReference type="Proteomes" id="UP001600165"/>
    </source>
</evidence>
<feature type="active site" description="Proton acceptor" evidence="9">
    <location>
        <position position="142"/>
    </location>
</feature>
<feature type="binding site" description="in other chain" evidence="9">
    <location>
        <begin position="140"/>
        <end position="142"/>
    </location>
    <ligand>
        <name>substrate</name>
        <note>ligand shared between dimeric partners</note>
    </ligand>
</feature>
<comment type="caution">
    <text evidence="9">Lacks conserved residue(s) required for the propagation of feature annotation.</text>
</comment>
<dbReference type="InterPro" id="IPR022953">
    <property type="entry name" value="ATP_PFK"/>
</dbReference>
<feature type="binding site" description="in other chain" evidence="9">
    <location>
        <begin position="184"/>
        <end position="186"/>
    </location>
    <ligand>
        <name>substrate</name>
        <note>ligand shared between dimeric partners</note>
    </ligand>
</feature>
<keyword evidence="12" id="KW-1185">Reference proteome</keyword>
<feature type="binding site" description="in other chain" evidence="9">
    <location>
        <position position="237"/>
    </location>
    <ligand>
        <name>substrate</name>
        <note>ligand shared between dimeric partners</note>
    </ligand>
</feature>
<dbReference type="InterPro" id="IPR012829">
    <property type="entry name" value="Phosphofructokinase_III"/>
</dbReference>
<evidence type="ECO:0000256" key="4">
    <source>
        <dbReference type="ARBA" id="ARBA00022679"/>
    </source>
</evidence>
<dbReference type="Gene3D" id="3.40.50.450">
    <property type="match status" value="1"/>
</dbReference>
<dbReference type="EC" id="2.7.1.11" evidence="9"/>
<evidence type="ECO:0000256" key="1">
    <source>
        <dbReference type="ARBA" id="ARBA00001946"/>
    </source>
</evidence>
<evidence type="ECO:0000256" key="7">
    <source>
        <dbReference type="ARBA" id="ARBA00022842"/>
    </source>
</evidence>
<feature type="binding site" evidence="9">
    <location>
        <begin position="116"/>
        <end position="119"/>
    </location>
    <ligand>
        <name>ATP</name>
        <dbReference type="ChEBI" id="CHEBI:30616"/>
    </ligand>
</feature>
<accession>A0ABW6ICG8</accession>
<dbReference type="InterPro" id="IPR015912">
    <property type="entry name" value="Phosphofructokinase_CS"/>
</dbReference>
<keyword evidence="3 9" id="KW-0963">Cytoplasm</keyword>
<comment type="caution">
    <text evidence="11">The sequence shown here is derived from an EMBL/GenBank/DDBJ whole genome shotgun (WGS) entry which is preliminary data.</text>
</comment>
<evidence type="ECO:0000259" key="10">
    <source>
        <dbReference type="Pfam" id="PF00365"/>
    </source>
</evidence>
<feature type="binding site" evidence="9">
    <location>
        <position position="117"/>
    </location>
    <ligand>
        <name>Mg(2+)</name>
        <dbReference type="ChEBI" id="CHEBI:18420"/>
        <note>catalytic</note>
    </ligand>
</feature>
<dbReference type="PANTHER" id="PTHR13697">
    <property type="entry name" value="PHOSPHOFRUCTOKINASE"/>
    <property type="match status" value="1"/>
</dbReference>
<keyword evidence="7 9" id="KW-0460">Magnesium</keyword>
<dbReference type="EMBL" id="JBHZOL010000021">
    <property type="protein sequence ID" value="MFE4105390.1"/>
    <property type="molecule type" value="Genomic_DNA"/>
</dbReference>
<feature type="domain" description="Phosphofructokinase" evidence="10">
    <location>
        <begin position="6"/>
        <end position="310"/>
    </location>
</feature>
<evidence type="ECO:0000313" key="11">
    <source>
        <dbReference type="EMBL" id="MFE4105390.1"/>
    </source>
</evidence>
<evidence type="ECO:0000256" key="5">
    <source>
        <dbReference type="ARBA" id="ARBA00022723"/>
    </source>
</evidence>
<keyword evidence="8 9" id="KW-0324">Glycolysis</keyword>
<evidence type="ECO:0000256" key="2">
    <source>
        <dbReference type="ARBA" id="ARBA00004679"/>
    </source>
</evidence>
<dbReference type="PRINTS" id="PR00476">
    <property type="entry name" value="PHFRCTKINASE"/>
</dbReference>
<comment type="subcellular location">
    <subcellularLocation>
        <location evidence="9">Cytoplasm</location>
    </subcellularLocation>
</comment>
<feature type="binding site" evidence="9">
    <location>
        <position position="14"/>
    </location>
    <ligand>
        <name>ATP</name>
        <dbReference type="ChEBI" id="CHEBI:30616"/>
    </ligand>
</feature>
<dbReference type="Gene3D" id="3.40.50.460">
    <property type="entry name" value="Phosphofructokinase domain"/>
    <property type="match status" value="1"/>
</dbReference>
<protein>
    <recommendedName>
        <fullName evidence="9">ATP-dependent 6-phosphofructokinase</fullName>
        <shortName evidence="9">ATP-PFK</shortName>
        <shortName evidence="9">Phosphofructokinase</shortName>
        <ecNumber evidence="9">2.7.1.11</ecNumber>
    </recommendedName>
    <alternativeName>
        <fullName evidence="9">Phosphohexokinase</fullName>
    </alternativeName>
</protein>
<feature type="site" description="Important for substrate specificity; cannot use PPi as phosphoryl donor" evidence="9">
    <location>
        <position position="118"/>
    </location>
</feature>
<feature type="binding site" evidence="9">
    <location>
        <position position="177"/>
    </location>
    <ligand>
        <name>substrate</name>
        <note>ligand shared between dimeric partners</note>
    </ligand>
</feature>
<reference evidence="11 12" key="1">
    <citation type="submission" date="2024-10" db="EMBL/GenBank/DDBJ databases">
        <authorList>
            <person name="Ratan Roy A."/>
            <person name="Morales Sandoval P.H."/>
            <person name="De Los Santos Villalobos S."/>
            <person name="Chakraborty S."/>
            <person name="Mukherjee J."/>
        </authorList>
    </citation>
    <scope>NUCLEOTIDE SEQUENCE [LARGE SCALE GENOMIC DNA]</scope>
    <source>
        <strain evidence="11 12">S1</strain>
    </source>
</reference>
<comment type="catalytic activity">
    <reaction evidence="9">
        <text>beta-D-fructose 6-phosphate + ATP = beta-D-fructose 1,6-bisphosphate + ADP + H(+)</text>
        <dbReference type="Rhea" id="RHEA:16109"/>
        <dbReference type="ChEBI" id="CHEBI:15378"/>
        <dbReference type="ChEBI" id="CHEBI:30616"/>
        <dbReference type="ChEBI" id="CHEBI:32966"/>
        <dbReference type="ChEBI" id="CHEBI:57634"/>
        <dbReference type="ChEBI" id="CHEBI:456216"/>
        <dbReference type="EC" id="2.7.1.11"/>
    </reaction>
</comment>
<feature type="binding site" evidence="9">
    <location>
        <position position="278"/>
    </location>
    <ligand>
        <name>substrate</name>
        <note>ligand shared between dimeric partners</note>
    </ligand>
</feature>
<evidence type="ECO:0000256" key="9">
    <source>
        <dbReference type="HAMAP-Rule" id="MF_01976"/>
    </source>
</evidence>
<keyword evidence="5 9" id="KW-0479">Metal-binding</keyword>
<keyword evidence="9" id="KW-0067">ATP-binding</keyword>
<gene>
    <name evidence="9" type="primary">pfkA</name>
    <name evidence="11" type="ORF">ACFVKH_03805</name>
</gene>
<dbReference type="Proteomes" id="UP001600165">
    <property type="component" value="Unassembled WGS sequence"/>
</dbReference>